<evidence type="ECO:0000313" key="4">
    <source>
        <dbReference type="Proteomes" id="UP000235672"/>
    </source>
</evidence>
<keyword evidence="4" id="KW-1185">Reference proteome</keyword>
<dbReference type="Gene3D" id="1.10.510.10">
    <property type="entry name" value="Transferase(Phosphotransferase) domain 1"/>
    <property type="match status" value="1"/>
</dbReference>
<name>A0A2J6PXB7_9HELO</name>
<feature type="region of interest" description="Disordered" evidence="1">
    <location>
        <begin position="1"/>
        <end position="41"/>
    </location>
</feature>
<feature type="compositionally biased region" description="Polar residues" evidence="1">
    <location>
        <begin position="10"/>
        <end position="31"/>
    </location>
</feature>
<protein>
    <submittedName>
        <fullName evidence="3">Kinase-like protein</fullName>
    </submittedName>
</protein>
<dbReference type="InterPro" id="IPR011009">
    <property type="entry name" value="Kinase-like_dom_sf"/>
</dbReference>
<dbReference type="STRING" id="1745343.A0A2J6PXB7"/>
<dbReference type="GO" id="GO:0005524">
    <property type="term" value="F:ATP binding"/>
    <property type="evidence" value="ECO:0007669"/>
    <property type="project" value="InterPro"/>
</dbReference>
<dbReference type="InterPro" id="IPR053235">
    <property type="entry name" value="Ser_Thr_kinase"/>
</dbReference>
<keyword evidence="3" id="KW-0418">Kinase</keyword>
<organism evidence="3 4">
    <name type="scientific">Hyaloscypha hepaticicola</name>
    <dbReference type="NCBI Taxonomy" id="2082293"/>
    <lineage>
        <taxon>Eukaryota</taxon>
        <taxon>Fungi</taxon>
        <taxon>Dikarya</taxon>
        <taxon>Ascomycota</taxon>
        <taxon>Pezizomycotina</taxon>
        <taxon>Leotiomycetes</taxon>
        <taxon>Helotiales</taxon>
        <taxon>Hyaloscyphaceae</taxon>
        <taxon>Hyaloscypha</taxon>
    </lineage>
</organism>
<dbReference type="GO" id="GO:0004674">
    <property type="term" value="F:protein serine/threonine kinase activity"/>
    <property type="evidence" value="ECO:0007669"/>
    <property type="project" value="TreeGrafter"/>
</dbReference>
<evidence type="ECO:0000259" key="2">
    <source>
        <dbReference type="PROSITE" id="PS50011"/>
    </source>
</evidence>
<dbReference type="AlphaFoldDB" id="A0A2J6PXB7"/>
<dbReference type="GO" id="GO:0005737">
    <property type="term" value="C:cytoplasm"/>
    <property type="evidence" value="ECO:0007669"/>
    <property type="project" value="TreeGrafter"/>
</dbReference>
<dbReference type="PROSITE" id="PS50011">
    <property type="entry name" value="PROTEIN_KINASE_DOM"/>
    <property type="match status" value="1"/>
</dbReference>
<evidence type="ECO:0000313" key="3">
    <source>
        <dbReference type="EMBL" id="PMD18683.1"/>
    </source>
</evidence>
<dbReference type="OrthoDB" id="4062651at2759"/>
<accession>A0A2J6PXB7</accession>
<gene>
    <name evidence="3" type="ORF">NA56DRAFT_661319</name>
</gene>
<dbReference type="PANTHER" id="PTHR24361">
    <property type="entry name" value="MITOGEN-ACTIVATED KINASE KINASE KINASE"/>
    <property type="match status" value="1"/>
</dbReference>
<sequence length="516" mass="58627">MREKPAPPSSLDSSHRTSPLNKLRGASTTILSVPDAEREPDVVQPHIPEPCGDFSREQDALKALGILGEWIWGNDLETIVFAQAFGHQKTLIFRFGLDHTQRSQSLTTRIVNCYHDLTVDSTSATFPNRLSMRMAIWSAIATVWAECSGKSTVQDPDVVIDVYDLGSTDLPPQILWSICHEDLFNDYVDLLLPPSQLSVKQPMDTVDFKSLIRLNQLGGRGCTTLVYTPSDPLSQFVFKGIDFRTFLNSYESGHIREEVKIYYRLVELVSNMPRHPNVMVPAQTLVTICKRGDDRPFVCGSLYPFLPNGNLAGHIEKNNESGERIPLSCKAQWCYQMAVAIAHTHFVAHTYHMDIKPGNFLLDADYSLVLIDWEQSDAPITTAAPEIDSTWDVEEILAEGLTTALRYTKYTGPERRNMPVTTPGSNGWNVWNVFLVWSNLGRCMWMLLRQPDMNAFKDVMSTEEVVEDWELLEDIPAHWRHVVQECLKHDPNERIGLRELVAFWDNARYEINECEI</sequence>
<evidence type="ECO:0000256" key="1">
    <source>
        <dbReference type="SAM" id="MobiDB-lite"/>
    </source>
</evidence>
<keyword evidence="3" id="KW-0808">Transferase</keyword>
<feature type="domain" description="Protein kinase" evidence="2">
    <location>
        <begin position="212"/>
        <end position="509"/>
    </location>
</feature>
<dbReference type="Proteomes" id="UP000235672">
    <property type="component" value="Unassembled WGS sequence"/>
</dbReference>
<dbReference type="EMBL" id="KZ613493">
    <property type="protein sequence ID" value="PMD18683.1"/>
    <property type="molecule type" value="Genomic_DNA"/>
</dbReference>
<dbReference type="InterPro" id="IPR000719">
    <property type="entry name" value="Prot_kinase_dom"/>
</dbReference>
<reference evidence="3 4" key="1">
    <citation type="submission" date="2016-05" db="EMBL/GenBank/DDBJ databases">
        <title>A degradative enzymes factory behind the ericoid mycorrhizal symbiosis.</title>
        <authorList>
            <consortium name="DOE Joint Genome Institute"/>
            <person name="Martino E."/>
            <person name="Morin E."/>
            <person name="Grelet G."/>
            <person name="Kuo A."/>
            <person name="Kohler A."/>
            <person name="Daghino S."/>
            <person name="Barry K."/>
            <person name="Choi C."/>
            <person name="Cichocki N."/>
            <person name="Clum A."/>
            <person name="Copeland A."/>
            <person name="Hainaut M."/>
            <person name="Haridas S."/>
            <person name="Labutti K."/>
            <person name="Lindquist E."/>
            <person name="Lipzen A."/>
            <person name="Khouja H.-R."/>
            <person name="Murat C."/>
            <person name="Ohm R."/>
            <person name="Olson A."/>
            <person name="Spatafora J."/>
            <person name="Veneault-Fourrey C."/>
            <person name="Henrissat B."/>
            <person name="Grigoriev I."/>
            <person name="Martin F."/>
            <person name="Perotto S."/>
        </authorList>
    </citation>
    <scope>NUCLEOTIDE SEQUENCE [LARGE SCALE GENOMIC DNA]</scope>
    <source>
        <strain evidence="3 4">UAMH 7357</strain>
    </source>
</reference>
<dbReference type="SMART" id="SM00220">
    <property type="entry name" value="S_TKc"/>
    <property type="match status" value="1"/>
</dbReference>
<proteinExistence type="predicted"/>
<dbReference type="SUPFAM" id="SSF56112">
    <property type="entry name" value="Protein kinase-like (PK-like)"/>
    <property type="match status" value="1"/>
</dbReference>
<dbReference type="Pfam" id="PF00069">
    <property type="entry name" value="Pkinase"/>
    <property type="match status" value="1"/>
</dbReference>